<evidence type="ECO:0000313" key="7">
    <source>
        <dbReference type="Proteomes" id="UP000326865"/>
    </source>
</evidence>
<accession>A0A5N5U9Q7</accession>
<evidence type="ECO:0000313" key="2">
    <source>
        <dbReference type="EMBL" id="KAB7515386.1"/>
    </source>
</evidence>
<evidence type="ECO:0000259" key="1">
    <source>
        <dbReference type="Pfam" id="PF25950"/>
    </source>
</evidence>
<keyword evidence="7" id="KW-1185">Reference proteome</keyword>
<accession>A0A5N5UCT9</accession>
<dbReference type="RefSeq" id="WP_152120381.1">
    <property type="nucleotide sequence ID" value="NZ_QJOW01000003.1"/>
</dbReference>
<sequence>MNTAPVREHLLGERREWVQTAIDCADAVASGWGGATTTDSETVVSPYRTTLDRAGVLANAPAVLRECVEAAGERLSANPVAAPPYVVVTSEGLLLRATLDERLLVRVRVFGLADGTYERVNESPAETVAVELA</sequence>
<dbReference type="Proteomes" id="UP000326302">
    <property type="component" value="Unassembled WGS sequence"/>
</dbReference>
<evidence type="ECO:0000313" key="5">
    <source>
        <dbReference type="Proteomes" id="UP000326207"/>
    </source>
</evidence>
<evidence type="ECO:0000313" key="3">
    <source>
        <dbReference type="EMBL" id="KAB7516438.1"/>
    </source>
</evidence>
<dbReference type="Proteomes" id="UP000326865">
    <property type="component" value="Unassembled WGS sequence"/>
</dbReference>
<dbReference type="EMBL" id="QKKZ01000001">
    <property type="protein sequence ID" value="KAB7516438.1"/>
    <property type="molecule type" value="Genomic_DNA"/>
</dbReference>
<comment type="caution">
    <text evidence="2">The sequence shown here is derived from an EMBL/GenBank/DDBJ whole genome shotgun (WGS) entry which is preliminary data.</text>
</comment>
<dbReference type="InterPro" id="IPR058294">
    <property type="entry name" value="DUF7988"/>
</dbReference>
<name>A0A5N5U9Q7_9EURY</name>
<proteinExistence type="predicted"/>
<evidence type="ECO:0000313" key="4">
    <source>
        <dbReference type="EMBL" id="KAB7517573.1"/>
    </source>
</evidence>
<dbReference type="EMBL" id="QMDY01000004">
    <property type="protein sequence ID" value="KAB7517573.1"/>
    <property type="molecule type" value="Genomic_DNA"/>
</dbReference>
<gene>
    <name evidence="3" type="ORF">DM867_04805</name>
    <name evidence="2" type="ORF">DMP03_09190</name>
    <name evidence="4" type="ORF">DP108_08315</name>
</gene>
<protein>
    <recommendedName>
        <fullName evidence="1">DUF7988 domain-containing protein</fullName>
    </recommendedName>
</protein>
<feature type="domain" description="DUF7988" evidence="1">
    <location>
        <begin position="6"/>
        <end position="132"/>
    </location>
</feature>
<dbReference type="OrthoDB" id="168840at2157"/>
<dbReference type="Proteomes" id="UP000326207">
    <property type="component" value="Unassembled WGS sequence"/>
</dbReference>
<accession>A0A5N5UFS7</accession>
<dbReference type="Pfam" id="PF25950">
    <property type="entry name" value="DUF7988"/>
    <property type="match status" value="1"/>
</dbReference>
<dbReference type="AlphaFoldDB" id="A0A5N5U9Q7"/>
<organism evidence="2 6">
    <name type="scientific">Halosegnis rubeus</name>
    <dbReference type="NCBI Taxonomy" id="2212850"/>
    <lineage>
        <taxon>Archaea</taxon>
        <taxon>Methanobacteriati</taxon>
        <taxon>Methanobacteriota</taxon>
        <taxon>Stenosarchaea group</taxon>
        <taxon>Halobacteria</taxon>
        <taxon>Halobacteriales</taxon>
        <taxon>Natronomonadaceae</taxon>
        <taxon>Halosegnis</taxon>
    </lineage>
</organism>
<reference evidence="5 6" key="1">
    <citation type="submission" date="2019-10" db="EMBL/GenBank/DDBJ databases">
        <title>Unraveling microbial dark matter from salterns through culturing: the case of the genus Halosegnis.</title>
        <authorList>
            <person name="Duran-Viseras A."/>
            <person name="Andrei A.-S."/>
            <person name="Vera-Gargallo B."/>
            <person name="Ghai R."/>
            <person name="Sanchez-Porro C."/>
            <person name="Ventosa A."/>
        </authorList>
    </citation>
    <scope>NUCLEOTIDE SEQUENCE [LARGE SCALE GENOMIC DNA]</scope>
    <source>
        <strain evidence="2 6">F17-44</strain>
        <strain evidence="3 7">F18-79</strain>
        <strain evidence="4 5">F19-13</strain>
    </source>
</reference>
<evidence type="ECO:0000313" key="6">
    <source>
        <dbReference type="Proteomes" id="UP000326302"/>
    </source>
</evidence>
<dbReference type="EMBL" id="QJOW01000003">
    <property type="protein sequence ID" value="KAB7515386.1"/>
    <property type="molecule type" value="Genomic_DNA"/>
</dbReference>